<gene>
    <name evidence="4" type="ORF">Rhopal_005172-T1</name>
</gene>
<feature type="compositionally biased region" description="Basic and acidic residues" evidence="1">
    <location>
        <begin position="605"/>
        <end position="619"/>
    </location>
</feature>
<dbReference type="EMBL" id="BQKY01000010">
    <property type="protein sequence ID" value="GJN92142.1"/>
    <property type="molecule type" value="Genomic_DNA"/>
</dbReference>
<keyword evidence="5" id="KW-1185">Reference proteome</keyword>
<keyword evidence="2" id="KW-0812">Transmembrane</keyword>
<feature type="region of interest" description="Disordered" evidence="1">
    <location>
        <begin position="565"/>
        <end position="584"/>
    </location>
</feature>
<evidence type="ECO:0000313" key="4">
    <source>
        <dbReference type="EMBL" id="GJN92142.1"/>
    </source>
</evidence>
<evidence type="ECO:0000313" key="5">
    <source>
        <dbReference type="Proteomes" id="UP001342314"/>
    </source>
</evidence>
<keyword evidence="3" id="KW-0732">Signal</keyword>
<feature type="transmembrane region" description="Helical" evidence="2">
    <location>
        <begin position="363"/>
        <end position="383"/>
    </location>
</feature>
<feature type="transmembrane region" description="Helical" evidence="2">
    <location>
        <begin position="486"/>
        <end position="507"/>
    </location>
</feature>
<evidence type="ECO:0000256" key="2">
    <source>
        <dbReference type="SAM" id="Phobius"/>
    </source>
</evidence>
<evidence type="ECO:0000256" key="1">
    <source>
        <dbReference type="SAM" id="MobiDB-lite"/>
    </source>
</evidence>
<dbReference type="AlphaFoldDB" id="A0AAV5GS04"/>
<feature type="transmembrane region" description="Helical" evidence="2">
    <location>
        <begin position="395"/>
        <end position="412"/>
    </location>
</feature>
<evidence type="ECO:0000256" key="3">
    <source>
        <dbReference type="SAM" id="SignalP"/>
    </source>
</evidence>
<feature type="transmembrane region" description="Helical" evidence="2">
    <location>
        <begin position="527"/>
        <end position="550"/>
    </location>
</feature>
<accession>A0AAV5GS04</accession>
<feature type="signal peptide" evidence="3">
    <location>
        <begin position="1"/>
        <end position="19"/>
    </location>
</feature>
<name>A0AAV5GS04_9BASI</name>
<organism evidence="4 5">
    <name type="scientific">Rhodotorula paludigena</name>
    <dbReference type="NCBI Taxonomy" id="86838"/>
    <lineage>
        <taxon>Eukaryota</taxon>
        <taxon>Fungi</taxon>
        <taxon>Dikarya</taxon>
        <taxon>Basidiomycota</taxon>
        <taxon>Pucciniomycotina</taxon>
        <taxon>Microbotryomycetes</taxon>
        <taxon>Sporidiobolales</taxon>
        <taxon>Sporidiobolaceae</taxon>
        <taxon>Rhodotorula</taxon>
    </lineage>
</organism>
<sequence>MLPLVTLASLALAAPVAMALRQPHEYLAALERFQDDFLNPGRVMERGGSDSLADDMVGRVDVTTTFESAELNIEYLFGLFSNIRDETSTSILGYPARQTIQTLVVEPPIVYFSAILEVDYPTLNLSVPAQVDMTTAWNDDLKMISYDAVFRRWAQTFQYIMDQVSPQIAKELNETYDPQTTDKAALMARKAATEICPTAMEYCVGENQQYESYDQCYSFLAEERQWGNGWEGGMDTTWCRYIHRNMVPFRPDVHCAHIGPSGGDMCIDRDYREVTQAFPFQQTFVAPNVTWDDRDMHGLSERSIRELGKVKLTLAFPTTVAFFSVPTFVFFFLLYVGAKACEAGLSRWSRPYRKLSPANQRNTVTYLLNTFFTTVALILQLVASPVLAHEYSQRAVQAITLTAAFISALYLFEMAYRDFLRPSLLAHHICTLLAIFSLFIAIEKTYHPAIVTVGTIWLFQATTEQSIFIGLLMYRLECGARWTRRILRFAAVQSLLCKFAFAVYLLIEHSLKLVHFTAVPTDVYFSVVVYLIGTLLLTTQVYGSWAVWAISLKLDKQVYLEEGRPSQPAAAGGGSIPPSPALSTAPTLVEWPETFEGGTDDDAEGTPRKKNLDVPHRPQ</sequence>
<feature type="region of interest" description="Disordered" evidence="1">
    <location>
        <begin position="592"/>
        <end position="619"/>
    </location>
</feature>
<feature type="transmembrane region" description="Helical" evidence="2">
    <location>
        <begin position="314"/>
        <end position="338"/>
    </location>
</feature>
<feature type="transmembrane region" description="Helical" evidence="2">
    <location>
        <begin position="424"/>
        <end position="442"/>
    </location>
</feature>
<feature type="transmembrane region" description="Helical" evidence="2">
    <location>
        <begin position="448"/>
        <end position="474"/>
    </location>
</feature>
<dbReference type="Proteomes" id="UP001342314">
    <property type="component" value="Unassembled WGS sequence"/>
</dbReference>
<comment type="caution">
    <text evidence="4">The sequence shown here is derived from an EMBL/GenBank/DDBJ whole genome shotgun (WGS) entry which is preliminary data.</text>
</comment>
<feature type="chain" id="PRO_5043371916" evidence="3">
    <location>
        <begin position="20"/>
        <end position="619"/>
    </location>
</feature>
<keyword evidence="2" id="KW-0472">Membrane</keyword>
<protein>
    <submittedName>
        <fullName evidence="4">Uncharacterized protein</fullName>
    </submittedName>
</protein>
<proteinExistence type="predicted"/>
<keyword evidence="2" id="KW-1133">Transmembrane helix</keyword>
<reference evidence="4 5" key="1">
    <citation type="submission" date="2021-12" db="EMBL/GenBank/DDBJ databases">
        <title>High titer production of polyol ester of fatty acids by Rhodotorula paludigena BS15 towards product separation-free biomass refinery.</title>
        <authorList>
            <person name="Mano J."/>
            <person name="Ono H."/>
            <person name="Tanaka T."/>
            <person name="Naito K."/>
            <person name="Sushida H."/>
            <person name="Ike M."/>
            <person name="Tokuyasu K."/>
            <person name="Kitaoka M."/>
        </authorList>
    </citation>
    <scope>NUCLEOTIDE SEQUENCE [LARGE SCALE GENOMIC DNA]</scope>
    <source>
        <strain evidence="4 5">BS15</strain>
    </source>
</reference>